<name>A0AAN5IFH6_9BILA</name>
<evidence type="ECO:0000313" key="2">
    <source>
        <dbReference type="EMBL" id="GMR62954.1"/>
    </source>
</evidence>
<evidence type="ECO:0000256" key="1">
    <source>
        <dbReference type="SAM" id="MobiDB-lite"/>
    </source>
</evidence>
<feature type="compositionally biased region" description="Low complexity" evidence="1">
    <location>
        <begin position="239"/>
        <end position="251"/>
    </location>
</feature>
<proteinExistence type="predicted"/>
<feature type="region of interest" description="Disordered" evidence="1">
    <location>
        <begin position="232"/>
        <end position="255"/>
    </location>
</feature>
<comment type="caution">
    <text evidence="2">The sequence shown here is derived from an EMBL/GenBank/DDBJ whole genome shotgun (WGS) entry which is preliminary data.</text>
</comment>
<keyword evidence="3" id="KW-1185">Reference proteome</keyword>
<dbReference type="Proteomes" id="UP001328107">
    <property type="component" value="Unassembled WGS sequence"/>
</dbReference>
<evidence type="ECO:0000313" key="3">
    <source>
        <dbReference type="Proteomes" id="UP001328107"/>
    </source>
</evidence>
<gene>
    <name evidence="2" type="ORF">PMAYCL1PPCAC_33149</name>
</gene>
<organism evidence="2 3">
    <name type="scientific">Pristionchus mayeri</name>
    <dbReference type="NCBI Taxonomy" id="1317129"/>
    <lineage>
        <taxon>Eukaryota</taxon>
        <taxon>Metazoa</taxon>
        <taxon>Ecdysozoa</taxon>
        <taxon>Nematoda</taxon>
        <taxon>Chromadorea</taxon>
        <taxon>Rhabditida</taxon>
        <taxon>Rhabditina</taxon>
        <taxon>Diplogasteromorpha</taxon>
        <taxon>Diplogasteroidea</taxon>
        <taxon>Neodiplogasteridae</taxon>
        <taxon>Pristionchus</taxon>
    </lineage>
</organism>
<dbReference type="EMBL" id="BTRK01000006">
    <property type="protein sequence ID" value="GMR62954.1"/>
    <property type="molecule type" value="Genomic_DNA"/>
</dbReference>
<protein>
    <submittedName>
        <fullName evidence="2">Uncharacterized protein</fullName>
    </submittedName>
</protein>
<accession>A0AAN5IFH6</accession>
<sequence>MFDGSTTYYGHNLIIETGLDGPVSPVHFYPFSPTPSPLPRSEEMSESSQEEAAPFIDSEPITEPIMQNQPFKYFTPSGHFEPRMPGRQNTVFNRHIASPSLHWAVPNYNQPPYEFVPRCAPVPLMMHHFDAAHQNYSQVGNSWNSADRSKNYNVHIRTSEEKRRERMLKEHSGGDCTFVNGVPTYIYEHRNKEKIAKVTYHDFLPRLEKNKHSESSRYGDFSTASREGLHSTFTSPGLSSYSSQNSQSYQSGNDAELREMVNKLTM</sequence>
<reference evidence="3" key="1">
    <citation type="submission" date="2022-10" db="EMBL/GenBank/DDBJ databases">
        <title>Genome assembly of Pristionchus species.</title>
        <authorList>
            <person name="Yoshida K."/>
            <person name="Sommer R.J."/>
        </authorList>
    </citation>
    <scope>NUCLEOTIDE SEQUENCE [LARGE SCALE GENOMIC DNA]</scope>
    <source>
        <strain evidence="3">RS5460</strain>
    </source>
</reference>
<dbReference type="AlphaFoldDB" id="A0AAN5IFH6"/>
<feature type="region of interest" description="Disordered" evidence="1">
    <location>
        <begin position="34"/>
        <end position="61"/>
    </location>
</feature>